<evidence type="ECO:0000313" key="1">
    <source>
        <dbReference type="EMBL" id="NCJ06681.1"/>
    </source>
</evidence>
<keyword evidence="2" id="KW-1185">Reference proteome</keyword>
<dbReference type="Pfam" id="PF07030">
    <property type="entry name" value="Phage_Mu_Gp36"/>
    <property type="match status" value="1"/>
</dbReference>
<reference evidence="1" key="1">
    <citation type="submission" date="2019-12" db="EMBL/GenBank/DDBJ databases">
        <title>High-Quality draft genome sequences of three cyanobacteria isolated from the limestone walls of the Old Cathedral of Coimbra.</title>
        <authorList>
            <person name="Tiago I."/>
            <person name="Soares F."/>
            <person name="Portugal A."/>
        </authorList>
    </citation>
    <scope>NUCLEOTIDE SEQUENCE [LARGE SCALE GENOMIC DNA]</scope>
    <source>
        <strain evidence="1">C</strain>
    </source>
</reference>
<dbReference type="RefSeq" id="WP_161825159.1">
    <property type="nucleotide sequence ID" value="NZ_WVIC01000015.1"/>
</dbReference>
<comment type="caution">
    <text evidence="1">The sequence shown here is derived from an EMBL/GenBank/DDBJ whole genome shotgun (WGS) entry which is preliminary data.</text>
</comment>
<gene>
    <name evidence="1" type="ORF">GS597_09210</name>
</gene>
<dbReference type="Proteomes" id="UP000607397">
    <property type="component" value="Unassembled WGS sequence"/>
</dbReference>
<sequence>MSYATPQEFIDQFGQEESLQLTNLDDPTAEDVDEELLERTLADATDEINGYLEGRYPLPFTSVPRVLRRVALDIARYRLDRYLARDDARQRYEDAIKFLESVAKGMIRLGLNQEAALVEAKIDSPQVAAPGRTFTRESLGDF</sequence>
<name>A0A8K2A7A1_9CYAN</name>
<proteinExistence type="predicted"/>
<accession>A0A8K2A7A1</accession>
<organism evidence="1 2">
    <name type="scientific">Petrachloros mirabilis ULC683</name>
    <dbReference type="NCBI Taxonomy" id="2781853"/>
    <lineage>
        <taxon>Bacteria</taxon>
        <taxon>Bacillati</taxon>
        <taxon>Cyanobacteriota</taxon>
        <taxon>Cyanophyceae</taxon>
        <taxon>Synechococcales</taxon>
        <taxon>Petrachlorosaceae</taxon>
        <taxon>Petrachloros</taxon>
        <taxon>Petrachloros mirabilis</taxon>
    </lineage>
</organism>
<dbReference type="EMBL" id="WVIC01000015">
    <property type="protein sequence ID" value="NCJ06681.1"/>
    <property type="molecule type" value="Genomic_DNA"/>
</dbReference>
<dbReference type="InterPro" id="IPR009752">
    <property type="entry name" value="Phage_Mu_GpJ"/>
</dbReference>
<dbReference type="AlphaFoldDB" id="A0A8K2A7A1"/>
<protein>
    <submittedName>
        <fullName evidence="1">DUF1320 domain-containing protein</fullName>
    </submittedName>
</protein>
<evidence type="ECO:0000313" key="2">
    <source>
        <dbReference type="Proteomes" id="UP000607397"/>
    </source>
</evidence>